<dbReference type="Pfam" id="PF00501">
    <property type="entry name" value="AMP-binding"/>
    <property type="match status" value="1"/>
</dbReference>
<dbReference type="GO" id="GO:0016405">
    <property type="term" value="F:CoA-ligase activity"/>
    <property type="evidence" value="ECO:0007669"/>
    <property type="project" value="TreeGrafter"/>
</dbReference>
<dbReference type="InterPro" id="IPR045851">
    <property type="entry name" value="AMP-bd_C_sf"/>
</dbReference>
<dbReference type="Pfam" id="PF13193">
    <property type="entry name" value="AMP-binding_C"/>
    <property type="match status" value="1"/>
</dbReference>
<dbReference type="Gene3D" id="3.30.300.30">
    <property type="match status" value="1"/>
</dbReference>
<accession>A0A6J6YDT8</accession>
<sequence>MNTDYYSSVVDIVRARRSSDRPAIVDGEHRLTYADLDTSSNRVAQMLLSLGIGSGDRVGFLGRNCAEFFELLFGAAKMGAVVCAVNWRLSAEEVAYVLGDSGAGTVIAHTEFLHMVPTTLRIVVLDGDSNDSYTARRDAAPNLDPNGTPAPDDTWLQLYSSGTTGHPKGVLITYGNLAAFLDAGLDVNHLAPESVSLVALPVFHIGGTGWAMQGLASGATIVLMREMTPAGALRLVGQHRVTHSLWVPTMVQMITVCDEPADVSSIELIMYGAAPISDTTLIEAIERFGNVFVGAYGLTETCGPLVFLAAQDHDPSGPRSHLLRSAGRPALNTELKVVDPATLEELPDGTDGEILIRSPQVMAGYWGLSGATASSMVDDWLRTGDIGNLQDGYLYVNDRLKDMIISGGENVYPAEVENVVAAHPAVLEVAIIGVPHEKWGETPIAFVVLRAGETVTEGEFIAFGRERLAGFKCPTAVVFCDALPRNASGKLLKRELRAPYWEGLTRRV</sequence>
<proteinExistence type="inferred from homology"/>
<organism evidence="5">
    <name type="scientific">freshwater metagenome</name>
    <dbReference type="NCBI Taxonomy" id="449393"/>
    <lineage>
        <taxon>unclassified sequences</taxon>
        <taxon>metagenomes</taxon>
        <taxon>ecological metagenomes</taxon>
    </lineage>
</organism>
<comment type="similarity">
    <text evidence="1">Belongs to the ATP-dependent AMP-binding enzyme family.</text>
</comment>
<dbReference type="Gene3D" id="3.40.50.12780">
    <property type="entry name" value="N-terminal domain of ligase-like"/>
    <property type="match status" value="1"/>
</dbReference>
<evidence type="ECO:0000259" key="4">
    <source>
        <dbReference type="Pfam" id="PF13193"/>
    </source>
</evidence>
<name>A0A6J6YDT8_9ZZZZ</name>
<evidence type="ECO:0000256" key="1">
    <source>
        <dbReference type="ARBA" id="ARBA00006432"/>
    </source>
</evidence>
<feature type="domain" description="AMP-dependent synthetase/ligase" evidence="3">
    <location>
        <begin position="14"/>
        <end position="366"/>
    </location>
</feature>
<evidence type="ECO:0000313" key="5">
    <source>
        <dbReference type="EMBL" id="CAB4806363.1"/>
    </source>
</evidence>
<evidence type="ECO:0000256" key="2">
    <source>
        <dbReference type="ARBA" id="ARBA00022598"/>
    </source>
</evidence>
<feature type="domain" description="AMP-binding enzyme C-terminal" evidence="4">
    <location>
        <begin position="415"/>
        <end position="490"/>
    </location>
</feature>
<dbReference type="FunFam" id="3.30.300.30:FF:000008">
    <property type="entry name" value="2,3-dihydroxybenzoate-AMP ligase"/>
    <property type="match status" value="1"/>
</dbReference>
<reference evidence="5" key="1">
    <citation type="submission" date="2020-05" db="EMBL/GenBank/DDBJ databases">
        <authorList>
            <person name="Chiriac C."/>
            <person name="Salcher M."/>
            <person name="Ghai R."/>
            <person name="Kavagutti S V."/>
        </authorList>
    </citation>
    <scope>NUCLEOTIDE SEQUENCE</scope>
</reference>
<dbReference type="NCBIfam" id="NF004837">
    <property type="entry name" value="PRK06187.1"/>
    <property type="match status" value="1"/>
</dbReference>
<dbReference type="InterPro" id="IPR042099">
    <property type="entry name" value="ANL_N_sf"/>
</dbReference>
<dbReference type="EMBL" id="CAFAAJ010000074">
    <property type="protein sequence ID" value="CAB4806363.1"/>
    <property type="molecule type" value="Genomic_DNA"/>
</dbReference>
<evidence type="ECO:0000259" key="3">
    <source>
        <dbReference type="Pfam" id="PF00501"/>
    </source>
</evidence>
<protein>
    <submittedName>
        <fullName evidence="5">Unannotated protein</fullName>
    </submittedName>
</protein>
<dbReference type="AlphaFoldDB" id="A0A6J6YDT8"/>
<dbReference type="PANTHER" id="PTHR24096:SF267">
    <property type="entry name" value="MALONATE--COA LIGASE ACSF3, MITOCHONDRIAL"/>
    <property type="match status" value="1"/>
</dbReference>
<dbReference type="SUPFAM" id="SSF56801">
    <property type="entry name" value="Acetyl-CoA synthetase-like"/>
    <property type="match status" value="1"/>
</dbReference>
<gene>
    <name evidence="5" type="ORF">UFOPK3001_01274</name>
</gene>
<dbReference type="CDD" id="cd17631">
    <property type="entry name" value="FACL_FadD13-like"/>
    <property type="match status" value="1"/>
</dbReference>
<dbReference type="InterPro" id="IPR000873">
    <property type="entry name" value="AMP-dep_synth/lig_dom"/>
</dbReference>
<dbReference type="PANTHER" id="PTHR24096">
    <property type="entry name" value="LONG-CHAIN-FATTY-ACID--COA LIGASE"/>
    <property type="match status" value="1"/>
</dbReference>
<dbReference type="InterPro" id="IPR025110">
    <property type="entry name" value="AMP-bd_C"/>
</dbReference>
<keyword evidence="2" id="KW-0436">Ligase</keyword>